<sequence length="268" mass="28727">MNTASSLIAIALYLLATLLQVRRLQSDSPSGSQHLSRGSMASGLFAVVSHGVAAVTAIATPQGADLGLAQVLSLLSGLICLIILLTSFRRPLHNLLLAMFPLAALTLLIEVILPGNPDKGEQYSIGMYSHILLSILAYSTITVAAVQAIVLAGQDRMLRQHQLRGLPSLLPPLQTMEAMLFELITAGVLLLTLAILTGALYVENLLAQHLLHKTVFSVIAWILLSTLLCGRVALGWRGRTAIRWTLWAFASLLLGYIGTKIALLLISP</sequence>
<proteinExistence type="predicted"/>
<dbReference type="RefSeq" id="WP_168449452.1">
    <property type="nucleotide sequence ID" value="NZ_JAAWWK010000002.1"/>
</dbReference>
<evidence type="ECO:0000259" key="2">
    <source>
        <dbReference type="Pfam" id="PF01578"/>
    </source>
</evidence>
<feature type="transmembrane region" description="Helical" evidence="1">
    <location>
        <begin position="66"/>
        <end position="88"/>
    </location>
</feature>
<gene>
    <name evidence="3" type="primary">ccsA</name>
    <name evidence="3" type="ORF">HCU74_05700</name>
</gene>
<dbReference type="Proteomes" id="UP000765845">
    <property type="component" value="Unassembled WGS sequence"/>
</dbReference>
<feature type="transmembrane region" description="Helical" evidence="1">
    <location>
        <begin position="246"/>
        <end position="266"/>
    </location>
</feature>
<organism evidence="3 4">
    <name type="scientific">Spongiibacter thalassae</name>
    <dbReference type="NCBI Taxonomy" id="2721624"/>
    <lineage>
        <taxon>Bacteria</taxon>
        <taxon>Pseudomonadati</taxon>
        <taxon>Pseudomonadota</taxon>
        <taxon>Gammaproteobacteria</taxon>
        <taxon>Cellvibrionales</taxon>
        <taxon>Spongiibacteraceae</taxon>
        <taxon>Spongiibacter</taxon>
    </lineage>
</organism>
<keyword evidence="1" id="KW-0812">Transmembrane</keyword>
<evidence type="ECO:0000256" key="1">
    <source>
        <dbReference type="SAM" id="Phobius"/>
    </source>
</evidence>
<dbReference type="InterPro" id="IPR052372">
    <property type="entry name" value="YpjD/HemX"/>
</dbReference>
<feature type="transmembrane region" description="Helical" evidence="1">
    <location>
        <begin position="95"/>
        <end position="115"/>
    </location>
</feature>
<dbReference type="Pfam" id="PF01578">
    <property type="entry name" value="Cytochrom_C_asm"/>
    <property type="match status" value="1"/>
</dbReference>
<dbReference type="InterPro" id="IPR002541">
    <property type="entry name" value="Cyt_c_assembly"/>
</dbReference>
<protein>
    <submittedName>
        <fullName evidence="3">Cytochrome c biogenesis protein CcsA</fullName>
    </submittedName>
</protein>
<feature type="transmembrane region" description="Helical" evidence="1">
    <location>
        <begin position="6"/>
        <end position="21"/>
    </location>
</feature>
<feature type="transmembrane region" description="Helical" evidence="1">
    <location>
        <begin position="214"/>
        <end position="234"/>
    </location>
</feature>
<dbReference type="PANTHER" id="PTHR38034">
    <property type="entry name" value="INNER MEMBRANE PROTEIN YPJD"/>
    <property type="match status" value="1"/>
</dbReference>
<comment type="caution">
    <text evidence="3">The sequence shown here is derived from an EMBL/GenBank/DDBJ whole genome shotgun (WGS) entry which is preliminary data.</text>
</comment>
<dbReference type="EMBL" id="JAAWWK010000002">
    <property type="protein sequence ID" value="NKI16911.1"/>
    <property type="molecule type" value="Genomic_DNA"/>
</dbReference>
<reference evidence="3 4" key="1">
    <citation type="submission" date="2020-04" db="EMBL/GenBank/DDBJ databases">
        <authorList>
            <person name="Yoon J."/>
        </authorList>
    </citation>
    <scope>NUCLEOTIDE SEQUENCE [LARGE SCALE GENOMIC DNA]</scope>
    <source>
        <strain evidence="3 4">KMU-166</strain>
    </source>
</reference>
<evidence type="ECO:0000313" key="4">
    <source>
        <dbReference type="Proteomes" id="UP000765845"/>
    </source>
</evidence>
<accession>A0ABX1GCN1</accession>
<feature type="transmembrane region" description="Helical" evidence="1">
    <location>
        <begin position="180"/>
        <end position="202"/>
    </location>
</feature>
<keyword evidence="4" id="KW-1185">Reference proteome</keyword>
<evidence type="ECO:0000313" key="3">
    <source>
        <dbReference type="EMBL" id="NKI16911.1"/>
    </source>
</evidence>
<feature type="transmembrane region" description="Helical" evidence="1">
    <location>
        <begin position="41"/>
        <end position="60"/>
    </location>
</feature>
<dbReference type="PANTHER" id="PTHR38034:SF1">
    <property type="entry name" value="INNER MEMBRANE PROTEIN YPJD"/>
    <property type="match status" value="1"/>
</dbReference>
<keyword evidence="1" id="KW-1133">Transmembrane helix</keyword>
<feature type="domain" description="Cytochrome c assembly protein" evidence="2">
    <location>
        <begin position="43"/>
        <end position="261"/>
    </location>
</feature>
<keyword evidence="1" id="KW-0472">Membrane</keyword>
<name>A0ABX1GCN1_9GAMM</name>
<feature type="transmembrane region" description="Helical" evidence="1">
    <location>
        <begin position="127"/>
        <end position="152"/>
    </location>
</feature>